<dbReference type="KEGG" id="mass:CR152_00845"/>
<protein>
    <recommendedName>
        <fullName evidence="1">AB hydrolase-1 domain-containing protein</fullName>
    </recommendedName>
</protein>
<sequence length="263" mass="27644">MRMVIGSVLAALALYIVACVGLYFAQRSLIYFPQPRRFTAPGSLIQLPVGGAVLDVTVRPETGPRAVIYLGGNAEDVSANLPSLADTFPGQALYLLHYRGYGGSTGTPTEAALFADGLALFDMVKASHPQVTVIGRSLGSGVAVHIASARPVARLVLVTPYDSIVGIAALQFPWFPVTRLLKDKFESGLYAASVNAPTTIIAAADDEIIPRASSQLLLTRFKPGVARYIDVPHTGHNTIADSQLYNASLAGDAAAAQPAARAN</sequence>
<dbReference type="Proteomes" id="UP000229897">
    <property type="component" value="Chromosome"/>
</dbReference>
<dbReference type="InterPro" id="IPR000073">
    <property type="entry name" value="AB_hydrolase_1"/>
</dbReference>
<name>A0A2D2DE05_9BURK</name>
<evidence type="ECO:0000313" key="2">
    <source>
        <dbReference type="EMBL" id="ATQ73214.1"/>
    </source>
</evidence>
<evidence type="ECO:0000313" key="3">
    <source>
        <dbReference type="Proteomes" id="UP000229897"/>
    </source>
</evidence>
<dbReference type="PANTHER" id="PTHR12277">
    <property type="entry name" value="ALPHA/BETA HYDROLASE DOMAIN-CONTAINING PROTEIN"/>
    <property type="match status" value="1"/>
</dbReference>
<dbReference type="OrthoDB" id="9798884at2"/>
<accession>A0A2D2DE05</accession>
<dbReference type="PANTHER" id="PTHR12277:SF81">
    <property type="entry name" value="PROTEIN ABHD13"/>
    <property type="match status" value="1"/>
</dbReference>
<dbReference type="Gene3D" id="3.40.50.1820">
    <property type="entry name" value="alpha/beta hydrolase"/>
    <property type="match status" value="1"/>
</dbReference>
<gene>
    <name evidence="2" type="ORF">CR152_00845</name>
</gene>
<evidence type="ECO:0000259" key="1">
    <source>
        <dbReference type="Pfam" id="PF00561"/>
    </source>
</evidence>
<dbReference type="InterPro" id="IPR029058">
    <property type="entry name" value="AB_hydrolase_fold"/>
</dbReference>
<feature type="domain" description="AB hydrolase-1" evidence="1">
    <location>
        <begin position="73"/>
        <end position="176"/>
    </location>
</feature>
<dbReference type="AlphaFoldDB" id="A0A2D2DE05"/>
<organism evidence="2 3">
    <name type="scientific">Massilia violaceinigra</name>
    <dbReference type="NCBI Taxonomy" id="2045208"/>
    <lineage>
        <taxon>Bacteria</taxon>
        <taxon>Pseudomonadati</taxon>
        <taxon>Pseudomonadota</taxon>
        <taxon>Betaproteobacteria</taxon>
        <taxon>Burkholderiales</taxon>
        <taxon>Oxalobacteraceae</taxon>
        <taxon>Telluria group</taxon>
        <taxon>Massilia</taxon>
    </lineage>
</organism>
<dbReference type="RefSeq" id="WP_099872940.1">
    <property type="nucleotide sequence ID" value="NZ_CP024608.1"/>
</dbReference>
<reference evidence="2" key="1">
    <citation type="submission" date="2017-10" db="EMBL/GenBank/DDBJ databases">
        <title>Massilia psychrophilum sp. nov., a novel purple-pigmented bacterium isolated from Tianshan glacier, Xinjiang Municipality, China.</title>
        <authorList>
            <person name="Wang H."/>
        </authorList>
    </citation>
    <scope>NUCLEOTIDE SEQUENCE [LARGE SCALE GENOMIC DNA]</scope>
    <source>
        <strain evidence="2">B2</strain>
    </source>
</reference>
<proteinExistence type="predicted"/>
<keyword evidence="3" id="KW-1185">Reference proteome</keyword>
<dbReference type="SUPFAM" id="SSF53474">
    <property type="entry name" value="alpha/beta-Hydrolases"/>
    <property type="match status" value="1"/>
</dbReference>
<dbReference type="EMBL" id="CP024608">
    <property type="protein sequence ID" value="ATQ73214.1"/>
    <property type="molecule type" value="Genomic_DNA"/>
</dbReference>
<dbReference type="Pfam" id="PF00561">
    <property type="entry name" value="Abhydrolase_1"/>
    <property type="match status" value="1"/>
</dbReference>